<gene>
    <name evidence="1" type="ORF">B7Z12_03420</name>
</gene>
<protein>
    <submittedName>
        <fullName evidence="1">Uncharacterized protein</fullName>
    </submittedName>
</protein>
<evidence type="ECO:0000313" key="1">
    <source>
        <dbReference type="EMBL" id="OYX05515.1"/>
    </source>
</evidence>
<proteinExistence type="predicted"/>
<organism evidence="1 2">
    <name type="scientific">Caulobacter vibrioides</name>
    <name type="common">Caulobacter crescentus</name>
    <dbReference type="NCBI Taxonomy" id="155892"/>
    <lineage>
        <taxon>Bacteria</taxon>
        <taxon>Pseudomonadati</taxon>
        <taxon>Pseudomonadota</taxon>
        <taxon>Alphaproteobacteria</taxon>
        <taxon>Caulobacterales</taxon>
        <taxon>Caulobacteraceae</taxon>
        <taxon>Caulobacter</taxon>
    </lineage>
</organism>
<evidence type="ECO:0000313" key="2">
    <source>
        <dbReference type="Proteomes" id="UP000215616"/>
    </source>
</evidence>
<name>A0A258DC27_CAUVI</name>
<reference evidence="1 2" key="1">
    <citation type="submission" date="2017-03" db="EMBL/GenBank/DDBJ databases">
        <title>Lifting the veil on microbial sulfur biogeochemistry in mining wastewaters.</title>
        <authorList>
            <person name="Kantor R.S."/>
            <person name="Colenbrander Nelson T."/>
            <person name="Marshall S."/>
            <person name="Bennett D."/>
            <person name="Apte S."/>
            <person name="Camacho D."/>
            <person name="Thomas B.C."/>
            <person name="Warren L.A."/>
            <person name="Banfield J.F."/>
        </authorList>
    </citation>
    <scope>NUCLEOTIDE SEQUENCE [LARGE SCALE GENOMIC DNA]</scope>
    <source>
        <strain evidence="1">32-67-7</strain>
    </source>
</reference>
<dbReference type="EMBL" id="NCDQ01000031">
    <property type="protein sequence ID" value="OYX05515.1"/>
    <property type="molecule type" value="Genomic_DNA"/>
</dbReference>
<comment type="caution">
    <text evidence="1">The sequence shown here is derived from an EMBL/GenBank/DDBJ whole genome shotgun (WGS) entry which is preliminary data.</text>
</comment>
<dbReference type="AlphaFoldDB" id="A0A258DC27"/>
<accession>A0A258DC27</accession>
<dbReference type="Proteomes" id="UP000215616">
    <property type="component" value="Unassembled WGS sequence"/>
</dbReference>
<sequence length="67" mass="6964">MIGAKREAILSAVIDLMNRPDPKVSLVRIKPLDLLGDPSDRQRAVGIGGAPSIALSPIITSSANLSS</sequence>